<organism evidence="2 3">
    <name type="scientific">Devosia litorisediminis</name>
    <dbReference type="NCBI Taxonomy" id="2829817"/>
    <lineage>
        <taxon>Bacteria</taxon>
        <taxon>Pseudomonadati</taxon>
        <taxon>Pseudomonadota</taxon>
        <taxon>Alphaproteobacteria</taxon>
        <taxon>Hyphomicrobiales</taxon>
        <taxon>Devosiaceae</taxon>
        <taxon>Devosia</taxon>
    </lineage>
</organism>
<keyword evidence="1" id="KW-1133">Transmembrane helix</keyword>
<evidence type="ECO:0000313" key="3">
    <source>
        <dbReference type="Proteomes" id="UP000678281"/>
    </source>
</evidence>
<accession>A0A942E9A3</accession>
<evidence type="ECO:0000313" key="2">
    <source>
        <dbReference type="EMBL" id="MBS3849941.1"/>
    </source>
</evidence>
<proteinExistence type="predicted"/>
<dbReference type="AlphaFoldDB" id="A0A942E9A3"/>
<dbReference type="PANTHER" id="PTHR34980:SF3">
    <property type="entry name" value="BLR8105 PROTEIN"/>
    <property type="match status" value="1"/>
</dbReference>
<keyword evidence="3" id="KW-1185">Reference proteome</keyword>
<gene>
    <name evidence="2" type="ORF">KD146_14660</name>
</gene>
<keyword evidence="1" id="KW-0812">Transmembrane</keyword>
<dbReference type="Pfam" id="PF05656">
    <property type="entry name" value="DUF805"/>
    <property type="match status" value="1"/>
</dbReference>
<dbReference type="PANTHER" id="PTHR34980">
    <property type="entry name" value="INNER MEMBRANE PROTEIN-RELATED-RELATED"/>
    <property type="match status" value="1"/>
</dbReference>
<protein>
    <submittedName>
        <fullName evidence="2">DUF805 domain-containing protein</fullName>
    </submittedName>
</protein>
<keyword evidence="1" id="KW-0472">Membrane</keyword>
<evidence type="ECO:0000256" key="1">
    <source>
        <dbReference type="SAM" id="Phobius"/>
    </source>
</evidence>
<dbReference type="RefSeq" id="WP_212659558.1">
    <property type="nucleotide sequence ID" value="NZ_JAGXTP010000002.1"/>
</dbReference>
<sequence>MDTLVPLLTTTEGRISRKTWWFGVMILLIASILLNIVLRTLGLNDAWGQLVAYVIMFVPNWSLGIKRRHDRDSGAKDFKIFMGLSGVLALVQALGIGMSSSDVAGTTMSTPSFPLAIVFFAAAIYGLYIIIQLGFLRGTTGSNTYGPDPLDGAA</sequence>
<feature type="transmembrane region" description="Helical" evidence="1">
    <location>
        <begin position="78"/>
        <end position="100"/>
    </location>
</feature>
<dbReference type="GO" id="GO:0005886">
    <property type="term" value="C:plasma membrane"/>
    <property type="evidence" value="ECO:0007669"/>
    <property type="project" value="TreeGrafter"/>
</dbReference>
<reference evidence="2" key="1">
    <citation type="submission" date="2021-04" db="EMBL/GenBank/DDBJ databases">
        <title>Devosia litorisediminis sp. nov., isolated from a sand dune.</title>
        <authorList>
            <person name="Park S."/>
            <person name="Yoon J.-H."/>
        </authorList>
    </citation>
    <scope>NUCLEOTIDE SEQUENCE</scope>
    <source>
        <strain evidence="2">BSSL-BM10</strain>
    </source>
</reference>
<feature type="transmembrane region" description="Helical" evidence="1">
    <location>
        <begin position="47"/>
        <end position="66"/>
    </location>
</feature>
<dbReference type="Proteomes" id="UP000678281">
    <property type="component" value="Unassembled WGS sequence"/>
</dbReference>
<dbReference type="InterPro" id="IPR008523">
    <property type="entry name" value="DUF805"/>
</dbReference>
<feature type="transmembrane region" description="Helical" evidence="1">
    <location>
        <begin position="20"/>
        <end position="41"/>
    </location>
</feature>
<name>A0A942E9A3_9HYPH</name>
<feature type="transmembrane region" description="Helical" evidence="1">
    <location>
        <begin position="112"/>
        <end position="131"/>
    </location>
</feature>
<dbReference type="EMBL" id="JAGXTP010000002">
    <property type="protein sequence ID" value="MBS3849941.1"/>
    <property type="molecule type" value="Genomic_DNA"/>
</dbReference>
<comment type="caution">
    <text evidence="2">The sequence shown here is derived from an EMBL/GenBank/DDBJ whole genome shotgun (WGS) entry which is preliminary data.</text>
</comment>